<dbReference type="InterPro" id="IPR001279">
    <property type="entry name" value="Metallo-B-lactamas"/>
</dbReference>
<dbReference type="SMART" id="SM00849">
    <property type="entry name" value="Lactamase_B"/>
    <property type="match status" value="1"/>
</dbReference>
<dbReference type="OrthoDB" id="9803916at2"/>
<dbReference type="InterPro" id="IPR051013">
    <property type="entry name" value="MBL_superfamily_lactonases"/>
</dbReference>
<proteinExistence type="inferred from homology"/>
<dbReference type="Proteomes" id="UP000295341">
    <property type="component" value="Unassembled WGS sequence"/>
</dbReference>
<dbReference type="PANTHER" id="PTHR42978:SF6">
    <property type="entry name" value="QUORUM-QUENCHING LACTONASE YTNP-RELATED"/>
    <property type="match status" value="1"/>
</dbReference>
<dbReference type="EMBL" id="SOBT01000013">
    <property type="protein sequence ID" value="TDU23345.1"/>
    <property type="molecule type" value="Genomic_DNA"/>
</dbReference>
<protein>
    <submittedName>
        <fullName evidence="6">Glyoxylase-like metal-dependent hydrolase (Beta-lactamase superfamily II)</fullName>
    </submittedName>
</protein>
<organism evidence="6 7">
    <name type="scientific">Panacagrimonas perspica</name>
    <dbReference type="NCBI Taxonomy" id="381431"/>
    <lineage>
        <taxon>Bacteria</taxon>
        <taxon>Pseudomonadati</taxon>
        <taxon>Pseudomonadota</taxon>
        <taxon>Gammaproteobacteria</taxon>
        <taxon>Nevskiales</taxon>
        <taxon>Nevskiaceae</taxon>
        <taxon>Panacagrimonas</taxon>
    </lineage>
</organism>
<dbReference type="GO" id="GO:0046872">
    <property type="term" value="F:metal ion binding"/>
    <property type="evidence" value="ECO:0007669"/>
    <property type="project" value="UniProtKB-KW"/>
</dbReference>
<evidence type="ECO:0000313" key="6">
    <source>
        <dbReference type="EMBL" id="TDU23345.1"/>
    </source>
</evidence>
<dbReference type="CDD" id="cd16277">
    <property type="entry name" value="metallo-hydrolase-like_MBL-fold"/>
    <property type="match status" value="1"/>
</dbReference>
<evidence type="ECO:0000256" key="4">
    <source>
        <dbReference type="ARBA" id="ARBA00022833"/>
    </source>
</evidence>
<name>A0A4R7NQV4_9GAMM</name>
<feature type="domain" description="Metallo-beta-lactamase" evidence="5">
    <location>
        <begin position="59"/>
        <end position="276"/>
    </location>
</feature>
<dbReference type="Pfam" id="PF00753">
    <property type="entry name" value="Lactamase_B"/>
    <property type="match status" value="1"/>
</dbReference>
<keyword evidence="2" id="KW-0479">Metal-binding</keyword>
<dbReference type="GO" id="GO:0016787">
    <property type="term" value="F:hydrolase activity"/>
    <property type="evidence" value="ECO:0007669"/>
    <property type="project" value="UniProtKB-KW"/>
</dbReference>
<evidence type="ECO:0000256" key="1">
    <source>
        <dbReference type="ARBA" id="ARBA00007749"/>
    </source>
</evidence>
<evidence type="ECO:0000256" key="3">
    <source>
        <dbReference type="ARBA" id="ARBA00022801"/>
    </source>
</evidence>
<sequence length="297" mass="32911">MSSPIAVGDARIHRIEEWSGLFMTPQTLFAGFDAADYARVKRQIPPDYLDLERDALRACLQSFVIELGGRRILIDTGAGNDKERPGIPLFGHLNTPFLQTLASAGFTRESIDVVICTHLHVDHVGWNTMLQDGAWVPTFPNAQYVFTDPDAQYWDPANRHRFPDKIGEGVNTGFFDDSVKPILERGMAQVVSGTTTLFEGLRMDPAPGHTPGSQTITIESRGQRAIFVGDIVHHPLQVFCPDWNSIFCEDPGQARVTRQNVLARVAHEEAIMIPAHFAGRHVARVSRTTDGYAPQGL</sequence>
<keyword evidence="3 6" id="KW-0378">Hydrolase</keyword>
<keyword evidence="7" id="KW-1185">Reference proteome</keyword>
<keyword evidence="4" id="KW-0862">Zinc</keyword>
<dbReference type="RefSeq" id="WP_133884011.1">
    <property type="nucleotide sequence ID" value="NZ_MWIN01000043.1"/>
</dbReference>
<dbReference type="InterPro" id="IPR036866">
    <property type="entry name" value="RibonucZ/Hydroxyglut_hydro"/>
</dbReference>
<comment type="caution">
    <text evidence="6">The sequence shown here is derived from an EMBL/GenBank/DDBJ whole genome shotgun (WGS) entry which is preliminary data.</text>
</comment>
<dbReference type="PANTHER" id="PTHR42978">
    <property type="entry name" value="QUORUM-QUENCHING LACTONASE YTNP-RELATED-RELATED"/>
    <property type="match status" value="1"/>
</dbReference>
<dbReference type="AlphaFoldDB" id="A0A4R7NQV4"/>
<dbReference type="SUPFAM" id="SSF56281">
    <property type="entry name" value="Metallo-hydrolase/oxidoreductase"/>
    <property type="match status" value="1"/>
</dbReference>
<evidence type="ECO:0000259" key="5">
    <source>
        <dbReference type="SMART" id="SM00849"/>
    </source>
</evidence>
<gene>
    <name evidence="6" type="ORF">DFR24_4872</name>
</gene>
<comment type="similarity">
    <text evidence="1">Belongs to the metallo-beta-lactamase superfamily.</text>
</comment>
<evidence type="ECO:0000313" key="7">
    <source>
        <dbReference type="Proteomes" id="UP000295341"/>
    </source>
</evidence>
<reference evidence="6 7" key="1">
    <citation type="submission" date="2019-03" db="EMBL/GenBank/DDBJ databases">
        <title>Genomic Encyclopedia of Type Strains, Phase IV (KMG-IV): sequencing the most valuable type-strain genomes for metagenomic binning, comparative biology and taxonomic classification.</title>
        <authorList>
            <person name="Goeker M."/>
        </authorList>
    </citation>
    <scope>NUCLEOTIDE SEQUENCE [LARGE SCALE GENOMIC DNA]</scope>
    <source>
        <strain evidence="6 7">DSM 26377</strain>
    </source>
</reference>
<accession>A0A4R7NQV4</accession>
<evidence type="ECO:0000256" key="2">
    <source>
        <dbReference type="ARBA" id="ARBA00022723"/>
    </source>
</evidence>
<dbReference type="Gene3D" id="3.60.15.10">
    <property type="entry name" value="Ribonuclease Z/Hydroxyacylglutathione hydrolase-like"/>
    <property type="match status" value="1"/>
</dbReference>